<dbReference type="Proteomes" id="UP000828390">
    <property type="component" value="Unassembled WGS sequence"/>
</dbReference>
<evidence type="ECO:0000313" key="2">
    <source>
        <dbReference type="Proteomes" id="UP000828390"/>
    </source>
</evidence>
<name>A0A9D4IYK5_DREPO</name>
<protein>
    <submittedName>
        <fullName evidence="1">Uncharacterized protein</fullName>
    </submittedName>
</protein>
<dbReference type="EMBL" id="JAIWYP010000007">
    <property type="protein sequence ID" value="KAH3791705.1"/>
    <property type="molecule type" value="Genomic_DNA"/>
</dbReference>
<dbReference type="AlphaFoldDB" id="A0A9D4IYK5"/>
<reference evidence="1" key="2">
    <citation type="submission" date="2020-11" db="EMBL/GenBank/DDBJ databases">
        <authorList>
            <person name="McCartney M.A."/>
            <person name="Auch B."/>
            <person name="Kono T."/>
            <person name="Mallez S."/>
            <person name="Becker A."/>
            <person name="Gohl D.M."/>
            <person name="Silverstein K.A.T."/>
            <person name="Koren S."/>
            <person name="Bechman K.B."/>
            <person name="Herman A."/>
            <person name="Abrahante J.E."/>
            <person name="Garbe J."/>
        </authorList>
    </citation>
    <scope>NUCLEOTIDE SEQUENCE</scope>
    <source>
        <strain evidence="1">Duluth1</strain>
        <tissue evidence="1">Whole animal</tissue>
    </source>
</reference>
<evidence type="ECO:0000313" key="1">
    <source>
        <dbReference type="EMBL" id="KAH3791705.1"/>
    </source>
</evidence>
<gene>
    <name evidence="1" type="ORF">DPMN_145194</name>
</gene>
<proteinExistence type="predicted"/>
<sequence length="83" mass="9198">MMAPIILDVFEGNESSRRLHSSGTRHGFALIPSGNTSPEKHVLSFSHMLRYTGSGSLVHTYHPVNSYLNTPIHVHSQCKKRAA</sequence>
<keyword evidence="2" id="KW-1185">Reference proteome</keyword>
<reference evidence="1" key="1">
    <citation type="journal article" date="2019" name="bioRxiv">
        <title>The Genome of the Zebra Mussel, Dreissena polymorpha: A Resource for Invasive Species Research.</title>
        <authorList>
            <person name="McCartney M.A."/>
            <person name="Auch B."/>
            <person name="Kono T."/>
            <person name="Mallez S."/>
            <person name="Zhang Y."/>
            <person name="Obille A."/>
            <person name="Becker A."/>
            <person name="Abrahante J.E."/>
            <person name="Garbe J."/>
            <person name="Badalamenti J.P."/>
            <person name="Herman A."/>
            <person name="Mangelson H."/>
            <person name="Liachko I."/>
            <person name="Sullivan S."/>
            <person name="Sone E.D."/>
            <person name="Koren S."/>
            <person name="Silverstein K.A.T."/>
            <person name="Beckman K.B."/>
            <person name="Gohl D.M."/>
        </authorList>
    </citation>
    <scope>NUCLEOTIDE SEQUENCE</scope>
    <source>
        <strain evidence="1">Duluth1</strain>
        <tissue evidence="1">Whole animal</tissue>
    </source>
</reference>
<organism evidence="1 2">
    <name type="scientific">Dreissena polymorpha</name>
    <name type="common">Zebra mussel</name>
    <name type="synonym">Mytilus polymorpha</name>
    <dbReference type="NCBI Taxonomy" id="45954"/>
    <lineage>
        <taxon>Eukaryota</taxon>
        <taxon>Metazoa</taxon>
        <taxon>Spiralia</taxon>
        <taxon>Lophotrochozoa</taxon>
        <taxon>Mollusca</taxon>
        <taxon>Bivalvia</taxon>
        <taxon>Autobranchia</taxon>
        <taxon>Heteroconchia</taxon>
        <taxon>Euheterodonta</taxon>
        <taxon>Imparidentia</taxon>
        <taxon>Neoheterodontei</taxon>
        <taxon>Myida</taxon>
        <taxon>Dreissenoidea</taxon>
        <taxon>Dreissenidae</taxon>
        <taxon>Dreissena</taxon>
    </lineage>
</organism>
<comment type="caution">
    <text evidence="1">The sequence shown here is derived from an EMBL/GenBank/DDBJ whole genome shotgun (WGS) entry which is preliminary data.</text>
</comment>
<accession>A0A9D4IYK5</accession>